<organism evidence="1 2">
    <name type="scientific">Burkholderia thailandensis</name>
    <dbReference type="NCBI Taxonomy" id="57975"/>
    <lineage>
        <taxon>Bacteria</taxon>
        <taxon>Pseudomonadati</taxon>
        <taxon>Pseudomonadota</taxon>
        <taxon>Betaproteobacteria</taxon>
        <taxon>Burkholderiales</taxon>
        <taxon>Burkholderiaceae</taxon>
        <taxon>Burkholderia</taxon>
        <taxon>pseudomallei group</taxon>
    </lineage>
</organism>
<gene>
    <name evidence="1" type="ORF">C7S16_1099</name>
</gene>
<sequence>MKESVASGSAFIIGGVRGARRCAAQRIGGFFTKILKTGHRFH</sequence>
<reference evidence="1" key="1">
    <citation type="submission" date="2018-08" db="EMBL/GenBank/DDBJ databases">
        <title>Identification of Burkholderia cepacia strains that express a Burkholderia pseudomallei-like capsular polysaccharide.</title>
        <authorList>
            <person name="Burtnick M.N."/>
            <person name="Vongsouvath M."/>
            <person name="Newton P."/>
            <person name="Wuthiekanun V."/>
            <person name="Limmathurotsakul D."/>
            <person name="Brett P.J."/>
            <person name="Chantratita N."/>
            <person name="Dance D.A."/>
        </authorList>
    </citation>
    <scope>NUCLEOTIDE SEQUENCE</scope>
    <source>
        <strain evidence="1">SBXCC001</strain>
    </source>
</reference>
<dbReference type="EMBL" id="QXCT01000002">
    <property type="protein sequence ID" value="MDW9257277.1"/>
    <property type="molecule type" value="Genomic_DNA"/>
</dbReference>
<protein>
    <submittedName>
        <fullName evidence="1">Uncharacterized protein</fullName>
    </submittedName>
</protein>
<dbReference type="AlphaFoldDB" id="A0AAW9D5H7"/>
<name>A0AAW9D5H7_BURTH</name>
<comment type="caution">
    <text evidence="1">The sequence shown here is derived from an EMBL/GenBank/DDBJ whole genome shotgun (WGS) entry which is preliminary data.</text>
</comment>
<accession>A0AAW9D5H7</accession>
<evidence type="ECO:0000313" key="1">
    <source>
        <dbReference type="EMBL" id="MDW9257277.1"/>
    </source>
</evidence>
<evidence type="ECO:0000313" key="2">
    <source>
        <dbReference type="Proteomes" id="UP001272137"/>
    </source>
</evidence>
<proteinExistence type="predicted"/>
<dbReference type="Proteomes" id="UP001272137">
    <property type="component" value="Unassembled WGS sequence"/>
</dbReference>